<dbReference type="Proteomes" id="UP000250218">
    <property type="component" value="Chromosome"/>
</dbReference>
<reference evidence="3" key="1">
    <citation type="submission" date="2018-06" db="EMBL/GenBank/DDBJ databases">
        <title>Complete genome sequences of Mycoplasma anatis, M. anseris and M. cloacale type strains.</title>
        <authorList>
            <person name="Grozner D."/>
            <person name="Forro B."/>
            <person name="Sulyok K.M."/>
            <person name="Marton S."/>
            <person name="Kreizinger Z."/>
            <person name="Banyai K."/>
            <person name="Gyuranecz M."/>
        </authorList>
    </citation>
    <scope>NUCLEOTIDE SEQUENCE [LARGE SCALE GENOMIC DNA]</scope>
    <source>
        <strain evidence="3">ATCC 49234</strain>
    </source>
</reference>
<evidence type="ECO:0000313" key="2">
    <source>
        <dbReference type="EMBL" id="AWX69630.1"/>
    </source>
</evidence>
<keyword evidence="1" id="KW-0472">Membrane</keyword>
<keyword evidence="1" id="KW-1133">Transmembrane helix</keyword>
<dbReference type="AlphaFoldDB" id="A0A2Z4NDJ4"/>
<dbReference type="RefSeq" id="WP_033178586.1">
    <property type="nucleotide sequence ID" value="NZ_CP030140.1"/>
</dbReference>
<proteinExistence type="predicted"/>
<dbReference type="EMBL" id="CP030140">
    <property type="protein sequence ID" value="AWX69630.1"/>
    <property type="molecule type" value="Genomic_DNA"/>
</dbReference>
<evidence type="ECO:0000256" key="1">
    <source>
        <dbReference type="SAM" id="Phobius"/>
    </source>
</evidence>
<name>A0A2Z4NDJ4_9BACT</name>
<gene>
    <name evidence="2" type="ORF">DP065_02655</name>
</gene>
<keyword evidence="1" id="KW-0812">Transmembrane</keyword>
<evidence type="ECO:0008006" key="4">
    <source>
        <dbReference type="Google" id="ProtNLM"/>
    </source>
</evidence>
<sequence>MSNKKIKTTEQQSRRKKILWGAFWGTVLGAGVVAGITIPLVQAKNKLPVIDKPINKTDNVFEIKLPNGKTVSINYETIDVLDKNVNENKYIAEEIQNHITEFLYKQEYEASLKYEAIYKADKINDTRSIALPSIESIRNEETQKIDDLENKFKEQFGFDKKWEEKFINELAKDEYGRAKNKEEAINYKVTKRLESKAYLRYEMEMNQDWTYTELKQGYVLANDDVYYTIDGKKVEIAKKGDKIALPFAKENFNFVLPSETDPELKINKPDEFKVPLYVTKSFVFDQKSPEAYIKEWIKKKQFIASDFNLNIKPDEKSKDNPWIISKDDVIKLFKYSTYEKDEDNVSIELGIDRLNKFQGLSSILKEDGLSKENQIKAKNDKMALINASSSSTNANKYGSEGFKNVKSLIKNSDPQSFLPLISILQGDATADTGIFKYEEKPTLFSDLKTKLLVLFDNNVDLKTELSKSEEIISANNGDYTYKYSELNEKVAKYINEMEEKDFNKIAGEAFRDTFAFATSTNDNEKNKVSTIIKVNNNFVLVSLNGIIIKNVLQLNSEEVVNRVIRRDLAIKSKANYSDGINETIFDLETMFNEILTKNYQLNDLLKQDSFKAYIKEKELKSYQKDETHKFNDEDINKALKYLNSVEQANIGEELRNKAKQIEEYVSKTISTNISADFIYDQNTKQFSIRGHENKEMISYLFEQIENFLKQA</sequence>
<feature type="transmembrane region" description="Helical" evidence="1">
    <location>
        <begin position="21"/>
        <end position="41"/>
    </location>
</feature>
<keyword evidence="3" id="KW-1185">Reference proteome</keyword>
<protein>
    <recommendedName>
        <fullName evidence="4">Membrane protein P80</fullName>
    </recommendedName>
</protein>
<evidence type="ECO:0000313" key="3">
    <source>
        <dbReference type="Proteomes" id="UP000250218"/>
    </source>
</evidence>
<organism evidence="2 3">
    <name type="scientific">[Mycoplasma] anseris</name>
    <dbReference type="NCBI Taxonomy" id="92400"/>
    <lineage>
        <taxon>Bacteria</taxon>
        <taxon>Bacillati</taxon>
        <taxon>Mycoplasmatota</taxon>
        <taxon>Mycoplasmoidales</taxon>
        <taxon>Metamycoplasmataceae</taxon>
        <taxon>Metamycoplasma</taxon>
    </lineage>
</organism>
<dbReference type="KEGG" id="mane:DP065_02655"/>
<accession>A0A2Z4NDJ4</accession>
<dbReference type="NCBIfam" id="NF045833">
    <property type="entry name" value="P80_membrane"/>
    <property type="match status" value="1"/>
</dbReference>